<proteinExistence type="inferred from homology"/>
<evidence type="ECO:0000256" key="1">
    <source>
        <dbReference type="ARBA" id="ARBA00000077"/>
    </source>
</evidence>
<dbReference type="InterPro" id="IPR001352">
    <property type="entry name" value="RNase_HII/HIII"/>
</dbReference>
<evidence type="ECO:0000256" key="8">
    <source>
        <dbReference type="ARBA" id="ARBA00022759"/>
    </source>
</evidence>
<keyword evidence="8 10" id="KW-0255">Endonuclease</keyword>
<feature type="binding site" evidence="10">
    <location>
        <position position="107"/>
    </location>
    <ligand>
        <name>a divalent metal cation</name>
        <dbReference type="ChEBI" id="CHEBI:60240"/>
    </ligand>
</feature>
<reference evidence="13 14" key="1">
    <citation type="submission" date="2020-08" db="EMBL/GenBank/DDBJ databases">
        <title>Genomic Encyclopedia of Type Strains, Phase IV (KMG-IV): sequencing the most valuable type-strain genomes for metagenomic binning, comparative biology and taxonomic classification.</title>
        <authorList>
            <person name="Goeker M."/>
        </authorList>
    </citation>
    <scope>NUCLEOTIDE SEQUENCE [LARGE SCALE GENOMIC DNA]</scope>
    <source>
        <strain evidence="13 14">DSM 21255</strain>
    </source>
</reference>
<dbReference type="GO" id="GO:0032299">
    <property type="term" value="C:ribonuclease H2 complex"/>
    <property type="evidence" value="ECO:0007669"/>
    <property type="project" value="TreeGrafter"/>
</dbReference>
<comment type="catalytic activity">
    <reaction evidence="1 10 11">
        <text>Endonucleolytic cleavage to 5'-phosphomonoester.</text>
        <dbReference type="EC" id="3.1.26.4"/>
    </reaction>
</comment>
<dbReference type="PROSITE" id="PS51975">
    <property type="entry name" value="RNASE_H_2"/>
    <property type="match status" value="1"/>
</dbReference>
<dbReference type="SUPFAM" id="SSF53098">
    <property type="entry name" value="Ribonuclease H-like"/>
    <property type="match status" value="1"/>
</dbReference>
<evidence type="ECO:0000256" key="2">
    <source>
        <dbReference type="ARBA" id="ARBA00004065"/>
    </source>
</evidence>
<evidence type="ECO:0000256" key="5">
    <source>
        <dbReference type="ARBA" id="ARBA00022490"/>
    </source>
</evidence>
<keyword evidence="7 10" id="KW-0479">Metal-binding</keyword>
<accession>A0A841R1D2</accession>
<comment type="caution">
    <text evidence="13">The sequence shown here is derived from an EMBL/GenBank/DDBJ whole genome shotgun (WGS) entry which is preliminary data.</text>
</comment>
<gene>
    <name evidence="13" type="ORF">HNR45_000233</name>
</gene>
<evidence type="ECO:0000256" key="4">
    <source>
        <dbReference type="ARBA" id="ARBA00008378"/>
    </source>
</evidence>
<feature type="binding site" evidence="10">
    <location>
        <position position="214"/>
    </location>
    <ligand>
        <name>a divalent metal cation</name>
        <dbReference type="ChEBI" id="CHEBI:60240"/>
    </ligand>
</feature>
<dbReference type="PANTHER" id="PTHR10954">
    <property type="entry name" value="RIBONUCLEASE H2 SUBUNIT A"/>
    <property type="match status" value="1"/>
</dbReference>
<dbReference type="GO" id="GO:0006298">
    <property type="term" value="P:mismatch repair"/>
    <property type="evidence" value="ECO:0007669"/>
    <property type="project" value="TreeGrafter"/>
</dbReference>
<dbReference type="EMBL" id="JACHHI010000001">
    <property type="protein sequence ID" value="MBB6477211.1"/>
    <property type="molecule type" value="Genomic_DNA"/>
</dbReference>
<dbReference type="Pfam" id="PF01351">
    <property type="entry name" value="RNase_HII"/>
    <property type="match status" value="1"/>
</dbReference>
<keyword evidence="14" id="KW-1185">Reference proteome</keyword>
<comment type="subcellular location">
    <subcellularLocation>
        <location evidence="3">Cytoplasm</location>
    </subcellularLocation>
</comment>
<protein>
    <recommendedName>
        <fullName evidence="11">Ribonuclease</fullName>
        <ecNumber evidence="11">3.1.26.4</ecNumber>
    </recommendedName>
</protein>
<keyword evidence="9 10" id="KW-0378">Hydrolase</keyword>
<evidence type="ECO:0000256" key="10">
    <source>
        <dbReference type="PROSITE-ProRule" id="PRU01319"/>
    </source>
</evidence>
<dbReference type="GO" id="GO:0005737">
    <property type="term" value="C:cytoplasm"/>
    <property type="evidence" value="ECO:0007669"/>
    <property type="project" value="UniProtKB-SubCell"/>
</dbReference>
<feature type="domain" description="RNase H type-2" evidence="12">
    <location>
        <begin position="100"/>
        <end position="312"/>
    </location>
</feature>
<dbReference type="GO" id="GO:0043137">
    <property type="term" value="P:DNA replication, removal of RNA primer"/>
    <property type="evidence" value="ECO:0007669"/>
    <property type="project" value="TreeGrafter"/>
</dbReference>
<keyword evidence="5" id="KW-0963">Cytoplasm</keyword>
<evidence type="ECO:0000313" key="13">
    <source>
        <dbReference type="EMBL" id="MBB6477211.1"/>
    </source>
</evidence>
<comment type="function">
    <text evidence="2 11">Endonuclease that specifically degrades the RNA of RNA-DNA hybrids.</text>
</comment>
<comment type="cofactor">
    <cofactor evidence="10">
        <name>Mn(2+)</name>
        <dbReference type="ChEBI" id="CHEBI:29035"/>
    </cofactor>
    <cofactor evidence="10">
        <name>Mg(2+)</name>
        <dbReference type="ChEBI" id="CHEBI:18420"/>
    </cofactor>
    <text evidence="10">Manganese or magnesium. Binds 1 divalent metal ion per monomer in the absence of substrate. May bind a second metal ion after substrate binding.</text>
</comment>
<keyword evidence="6 10" id="KW-0540">Nuclease</keyword>
<comment type="similarity">
    <text evidence="4">Belongs to the RNase HII family. RnhC subfamily.</text>
</comment>
<dbReference type="InterPro" id="IPR012337">
    <property type="entry name" value="RNaseH-like_sf"/>
</dbReference>
<dbReference type="EC" id="3.1.26.4" evidence="11"/>
<dbReference type="GO" id="GO:0004523">
    <property type="term" value="F:RNA-DNA hybrid ribonuclease activity"/>
    <property type="evidence" value="ECO:0007669"/>
    <property type="project" value="UniProtKB-UniRule"/>
</dbReference>
<evidence type="ECO:0000256" key="9">
    <source>
        <dbReference type="ARBA" id="ARBA00022801"/>
    </source>
</evidence>
<dbReference type="OrthoDB" id="9777935at2"/>
<dbReference type="PANTHER" id="PTHR10954:SF23">
    <property type="entry name" value="RIBONUCLEASE"/>
    <property type="match status" value="1"/>
</dbReference>
<evidence type="ECO:0000256" key="3">
    <source>
        <dbReference type="ARBA" id="ARBA00004496"/>
    </source>
</evidence>
<dbReference type="AlphaFoldDB" id="A0A841R1D2"/>
<evidence type="ECO:0000256" key="7">
    <source>
        <dbReference type="ARBA" id="ARBA00022723"/>
    </source>
</evidence>
<evidence type="ECO:0000313" key="14">
    <source>
        <dbReference type="Proteomes" id="UP000591941"/>
    </source>
</evidence>
<feature type="binding site" evidence="10">
    <location>
        <position position="106"/>
    </location>
    <ligand>
        <name>a divalent metal cation</name>
        <dbReference type="ChEBI" id="CHEBI:60240"/>
    </ligand>
</feature>
<evidence type="ECO:0000256" key="11">
    <source>
        <dbReference type="RuleBase" id="RU003515"/>
    </source>
</evidence>
<dbReference type="InterPro" id="IPR024567">
    <property type="entry name" value="RNase_HII/HIII_dom"/>
</dbReference>
<dbReference type="InterPro" id="IPR036397">
    <property type="entry name" value="RNaseH_sf"/>
</dbReference>
<name>A0A841R1D2_9FIRM</name>
<dbReference type="Proteomes" id="UP000591941">
    <property type="component" value="Unassembled WGS sequence"/>
</dbReference>
<dbReference type="Gene3D" id="3.30.420.10">
    <property type="entry name" value="Ribonuclease H-like superfamily/Ribonuclease H"/>
    <property type="match status" value="1"/>
</dbReference>
<organism evidence="13 14">
    <name type="scientific">Negativicoccus succinicivorans</name>
    <dbReference type="NCBI Taxonomy" id="620903"/>
    <lineage>
        <taxon>Bacteria</taxon>
        <taxon>Bacillati</taxon>
        <taxon>Bacillota</taxon>
        <taxon>Negativicutes</taxon>
        <taxon>Veillonellales</taxon>
        <taxon>Veillonellaceae</taxon>
        <taxon>Negativicoccus</taxon>
    </lineage>
</organism>
<dbReference type="GO" id="GO:0046872">
    <property type="term" value="F:metal ion binding"/>
    <property type="evidence" value="ECO:0007669"/>
    <property type="project" value="UniProtKB-KW"/>
</dbReference>
<dbReference type="RefSeq" id="WP_159821892.1">
    <property type="nucleotide sequence ID" value="NZ_CABWNB010000001.1"/>
</dbReference>
<sequence>MPNESPDVLRQKLAQRLKQYDIIITNTKTIPYGIQWKVVRAEKTAILNTYHGKKGFRLVIQTKDPEWKEELEALATNLNSSGAEVKKTKAATEDRKVIDTYVIGCDESGKGDVLGPLVVAAVYLTKDQAREVVSWGVRDSKELTDLQITKLAQRFLDQYEDQAEVTILVPQLYNEKYAAYQKNGKNLNDLLTDLHFANMKKLLQCFPAEQIILDRFAREELMQKKWATAQITVPLLQTPRGERYPAVAMASILARAAFVDTLAELGRKYYTTLPKGASFMVRRFLASFAQKHAQKDLQMIGKWHFSTFDRYR</sequence>
<evidence type="ECO:0000256" key="6">
    <source>
        <dbReference type="ARBA" id="ARBA00022722"/>
    </source>
</evidence>
<dbReference type="CDD" id="cd06590">
    <property type="entry name" value="RNase_HII_bacteria_HIII_like"/>
    <property type="match status" value="1"/>
</dbReference>
<evidence type="ECO:0000259" key="12">
    <source>
        <dbReference type="PROSITE" id="PS51975"/>
    </source>
</evidence>
<dbReference type="GO" id="GO:0003723">
    <property type="term" value="F:RNA binding"/>
    <property type="evidence" value="ECO:0007669"/>
    <property type="project" value="UniProtKB-UniRule"/>
</dbReference>
<dbReference type="GeneID" id="93485523"/>